<comment type="caution">
    <text evidence="2">The sequence shown here is derived from an EMBL/GenBank/DDBJ whole genome shotgun (WGS) entry which is preliminary data.</text>
</comment>
<dbReference type="Proteomes" id="UP000664859">
    <property type="component" value="Unassembled WGS sequence"/>
</dbReference>
<feature type="compositionally biased region" description="Low complexity" evidence="1">
    <location>
        <begin position="497"/>
        <end position="507"/>
    </location>
</feature>
<gene>
    <name evidence="2" type="ORF">JKP88DRAFT_272184</name>
</gene>
<dbReference type="EMBL" id="JAFCMP010000001">
    <property type="protein sequence ID" value="KAG5192869.1"/>
    <property type="molecule type" value="Genomic_DNA"/>
</dbReference>
<feature type="region of interest" description="Disordered" evidence="1">
    <location>
        <begin position="463"/>
        <end position="507"/>
    </location>
</feature>
<accession>A0A835ZIQ5</accession>
<evidence type="ECO:0000313" key="2">
    <source>
        <dbReference type="EMBL" id="KAG5192869.1"/>
    </source>
</evidence>
<evidence type="ECO:0000256" key="1">
    <source>
        <dbReference type="SAM" id="MobiDB-lite"/>
    </source>
</evidence>
<feature type="compositionally biased region" description="Low complexity" evidence="1">
    <location>
        <begin position="428"/>
        <end position="446"/>
    </location>
</feature>
<protein>
    <submittedName>
        <fullName evidence="2">Uncharacterized protein</fullName>
    </submittedName>
</protein>
<dbReference type="AlphaFoldDB" id="A0A835ZIQ5"/>
<feature type="compositionally biased region" description="Polar residues" evidence="1">
    <location>
        <begin position="463"/>
        <end position="480"/>
    </location>
</feature>
<proteinExistence type="predicted"/>
<feature type="compositionally biased region" description="Low complexity" evidence="1">
    <location>
        <begin position="404"/>
        <end position="421"/>
    </location>
</feature>
<feature type="region of interest" description="Disordered" evidence="1">
    <location>
        <begin position="287"/>
        <end position="446"/>
    </location>
</feature>
<reference evidence="2" key="1">
    <citation type="submission" date="2021-02" db="EMBL/GenBank/DDBJ databases">
        <title>First Annotated Genome of the Yellow-green Alga Tribonema minus.</title>
        <authorList>
            <person name="Mahan K.M."/>
        </authorList>
    </citation>
    <scope>NUCLEOTIDE SEQUENCE</scope>
    <source>
        <strain evidence="2">UTEX B ZZ1240</strain>
    </source>
</reference>
<sequence>MPGRVGRGRAPPLGRLLRSAAGASDGGGAAAAAAADDGPDVPGAVEAAVRVLEGSGSSHAALALADSVRAVARICDAGAAGGDDARAAERGVLRYCAAARRAAALDHLAPSRRMLDCLACSLSSWRPGDAPGRVFAGALFRQCFSPSGSDAPRYSARSFCSSDALRTMRERAEAAPGGGNARVLGFLTGQRSERELRAEAAALALDAAAATGTRPFESAFDPENLDVWSTVASRVYGGSGGPGAGAAADGETALWSAFGCEMTGDPDRARALAALALFSAYLIEVVSEGGGGGDPEEEEEDRDDGEDGDEDVDEDEGEGDEEGVDEGDGEGGEGGAGDGAAPATAAAPPTPAPAPSAAAAAAPAPAADQEAAAAAARIESWATAKPDKIEAPGAGLAGKGNAGCGEEATAGTGPAAAAAPEPGGPRRTSAVAAAPAGKASTASPAATAVTPAYRKDTLGSFMGSSVLSSRKGGSTATPTRKQAADVTAARPSLVSKSAESAADEGAAAALAMTDSIVSMPSDLRSGAL</sequence>
<keyword evidence="3" id="KW-1185">Reference proteome</keyword>
<organism evidence="2 3">
    <name type="scientific">Tribonema minus</name>
    <dbReference type="NCBI Taxonomy" id="303371"/>
    <lineage>
        <taxon>Eukaryota</taxon>
        <taxon>Sar</taxon>
        <taxon>Stramenopiles</taxon>
        <taxon>Ochrophyta</taxon>
        <taxon>PX clade</taxon>
        <taxon>Xanthophyceae</taxon>
        <taxon>Tribonematales</taxon>
        <taxon>Tribonemataceae</taxon>
        <taxon>Tribonema</taxon>
    </lineage>
</organism>
<name>A0A835ZIQ5_9STRA</name>
<feature type="compositionally biased region" description="Acidic residues" evidence="1">
    <location>
        <begin position="294"/>
        <end position="331"/>
    </location>
</feature>
<evidence type="ECO:0000313" key="3">
    <source>
        <dbReference type="Proteomes" id="UP000664859"/>
    </source>
</evidence>
<feature type="compositionally biased region" description="Low complexity" evidence="1">
    <location>
        <begin position="355"/>
        <end position="376"/>
    </location>
</feature>